<dbReference type="OrthoDB" id="9780932at2"/>
<comment type="similarity">
    <text evidence="1">Belongs to the AB hydrolase superfamily.</text>
</comment>
<protein>
    <submittedName>
        <fullName evidence="3">Contig19, whole genome shotgun sequence</fullName>
    </submittedName>
</protein>
<comment type="caution">
    <text evidence="3">The sequence shown here is derived from an EMBL/GenBank/DDBJ whole genome shotgun (WGS) entry which is preliminary data.</text>
</comment>
<dbReference type="PANTHER" id="PTHR43039">
    <property type="entry name" value="ESTERASE-RELATED"/>
    <property type="match status" value="1"/>
</dbReference>
<accession>A0A0D0GUX3</accession>
<organism evidence="3 4">
    <name type="scientific">Pedobacter lusitanus</name>
    <dbReference type="NCBI Taxonomy" id="1503925"/>
    <lineage>
        <taxon>Bacteria</taxon>
        <taxon>Pseudomonadati</taxon>
        <taxon>Bacteroidota</taxon>
        <taxon>Sphingobacteriia</taxon>
        <taxon>Sphingobacteriales</taxon>
        <taxon>Sphingobacteriaceae</taxon>
        <taxon>Pedobacter</taxon>
    </lineage>
</organism>
<evidence type="ECO:0000313" key="3">
    <source>
        <dbReference type="EMBL" id="KIO78221.1"/>
    </source>
</evidence>
<evidence type="ECO:0000313" key="4">
    <source>
        <dbReference type="Proteomes" id="UP000032049"/>
    </source>
</evidence>
<reference evidence="3 4" key="1">
    <citation type="submission" date="2015-01" db="EMBL/GenBank/DDBJ databases">
        <title>Draft genome sequence of Pedobacter sp. NL19 isolated from sludge of an effluent treatment pond in an abandoned uranium mine.</title>
        <authorList>
            <person name="Santos T."/>
            <person name="Caetano T."/>
            <person name="Covas C."/>
            <person name="Cruz A."/>
            <person name="Mendo S."/>
        </authorList>
    </citation>
    <scope>NUCLEOTIDE SEQUENCE [LARGE SCALE GENOMIC DNA]</scope>
    <source>
        <strain evidence="3 4">NL19</strain>
    </source>
</reference>
<dbReference type="RefSeq" id="WP_041879048.1">
    <property type="nucleotide sequence ID" value="NZ_CP157278.1"/>
</dbReference>
<dbReference type="InterPro" id="IPR029058">
    <property type="entry name" value="AB_hydrolase_fold"/>
</dbReference>
<keyword evidence="4" id="KW-1185">Reference proteome</keyword>
<dbReference type="SUPFAM" id="SSF53474">
    <property type="entry name" value="alpha/beta-Hydrolases"/>
    <property type="match status" value="1"/>
</dbReference>
<dbReference type="AlphaFoldDB" id="A0A0D0GUX3"/>
<dbReference type="STRING" id="1503925.TH53_05090"/>
<sequence>MNSNSVISRNNVNIIGNGSKVILFAHGFGCAQNSWQYIVNSFTDEYKVVLFDYVGSGQSDLTHYRSDKYSKLNGYAQDIIDICEELKISDAIFIAHSVSCMIGLLAAIEKPHFFEQLILLGPSPKYINTEDYIGGFEQADLEELFKFMDSNYLGWSSALAPAIMGNPDRPELGQFLTNSFCSTDPDIAREFARATFFSDNRDDLQKLNIKSLTLQCSDDIIAPASVGNFVNKHLRNNTLVMMEATGHCPHISEPVETVRLIKEFIA</sequence>
<evidence type="ECO:0000259" key="2">
    <source>
        <dbReference type="Pfam" id="PF00561"/>
    </source>
</evidence>
<evidence type="ECO:0000256" key="1">
    <source>
        <dbReference type="ARBA" id="ARBA00008645"/>
    </source>
</evidence>
<proteinExistence type="inferred from homology"/>
<gene>
    <name evidence="3" type="ORF">TH53_05090</name>
</gene>
<dbReference type="InterPro" id="IPR000073">
    <property type="entry name" value="AB_hydrolase_1"/>
</dbReference>
<feature type="domain" description="AB hydrolase-1" evidence="2">
    <location>
        <begin position="21"/>
        <end position="133"/>
    </location>
</feature>
<dbReference type="EMBL" id="JXRA01000019">
    <property type="protein sequence ID" value="KIO78221.1"/>
    <property type="molecule type" value="Genomic_DNA"/>
</dbReference>
<dbReference type="Proteomes" id="UP000032049">
    <property type="component" value="Unassembled WGS sequence"/>
</dbReference>
<name>A0A0D0GUX3_9SPHI</name>
<dbReference type="Gene3D" id="3.40.50.1820">
    <property type="entry name" value="alpha/beta hydrolase"/>
    <property type="match status" value="1"/>
</dbReference>
<dbReference type="Pfam" id="PF00561">
    <property type="entry name" value="Abhydrolase_1"/>
    <property type="match status" value="1"/>
</dbReference>